<organism evidence="1">
    <name type="scientific">mine drainage metagenome</name>
    <dbReference type="NCBI Taxonomy" id="410659"/>
    <lineage>
        <taxon>unclassified sequences</taxon>
        <taxon>metagenomes</taxon>
        <taxon>ecological metagenomes</taxon>
    </lineage>
</organism>
<dbReference type="AlphaFoldDB" id="T0ZJK3"/>
<name>T0ZJK3_9ZZZZ</name>
<protein>
    <submittedName>
        <fullName evidence="1">Peptidase, M20/M25/M40 family protein</fullName>
    </submittedName>
</protein>
<sequence>APTPFRIAEQLFMRLESPVNGALLLDELSVSIPEDRLAQARAAARVLGDCVAGKLPWAKGVRAVSEDPTELLINSSWKATLAVTGANGLPPTVSAGNVLLPELTFKLSLRLPPTCDPDRAARAVKECLEHDPPYGAQVSFRPGAPTGGWNAPSFAPWLEESIQDASR</sequence>
<evidence type="ECO:0000313" key="1">
    <source>
        <dbReference type="EMBL" id="EQD44853.1"/>
    </source>
</evidence>
<comment type="caution">
    <text evidence="1">The sequence shown here is derived from an EMBL/GenBank/DDBJ whole genome shotgun (WGS) entry which is preliminary data.</text>
</comment>
<reference evidence="1" key="1">
    <citation type="submission" date="2013-08" db="EMBL/GenBank/DDBJ databases">
        <authorList>
            <person name="Mendez C."/>
            <person name="Richter M."/>
            <person name="Ferrer M."/>
            <person name="Sanchez J."/>
        </authorList>
    </citation>
    <scope>NUCLEOTIDE SEQUENCE</scope>
</reference>
<feature type="non-terminal residue" evidence="1">
    <location>
        <position position="167"/>
    </location>
</feature>
<accession>T0ZJK3</accession>
<proteinExistence type="predicted"/>
<feature type="non-terminal residue" evidence="1">
    <location>
        <position position="1"/>
    </location>
</feature>
<gene>
    <name evidence="1" type="ORF">B2A_09435</name>
</gene>
<reference evidence="1" key="2">
    <citation type="journal article" date="2014" name="ISME J.">
        <title>Microbial stratification in low pH oxic and suboxic macroscopic growths along an acid mine drainage.</title>
        <authorList>
            <person name="Mendez-Garcia C."/>
            <person name="Mesa V."/>
            <person name="Sprenger R.R."/>
            <person name="Richter M."/>
            <person name="Diez M.S."/>
            <person name="Solano J."/>
            <person name="Bargiela R."/>
            <person name="Golyshina O.V."/>
            <person name="Manteca A."/>
            <person name="Ramos J.L."/>
            <person name="Gallego J.R."/>
            <person name="Llorente I."/>
            <person name="Martins Dos Santos V.A."/>
            <person name="Jensen O.N."/>
            <person name="Pelaez A.I."/>
            <person name="Sanchez J."/>
            <person name="Ferrer M."/>
        </authorList>
    </citation>
    <scope>NUCLEOTIDE SEQUENCE</scope>
</reference>
<dbReference type="EMBL" id="AUZZ01006812">
    <property type="protein sequence ID" value="EQD44853.1"/>
    <property type="molecule type" value="Genomic_DNA"/>
</dbReference>
<dbReference type="Gene3D" id="3.30.70.360">
    <property type="match status" value="1"/>
</dbReference>